<evidence type="ECO:0000313" key="6">
    <source>
        <dbReference type="EMBL" id="BBX10324.1"/>
    </source>
</evidence>
<feature type="region of interest" description="Disordered" evidence="3">
    <location>
        <begin position="31"/>
        <end position="106"/>
    </location>
</feature>
<evidence type="ECO:0000259" key="5">
    <source>
        <dbReference type="SMART" id="SM00939"/>
    </source>
</evidence>
<feature type="chain" id="PRO_5042094293" description="Xaa-Pro dipeptidyl-peptidase C-terminal domain-containing protein" evidence="4">
    <location>
        <begin position="25"/>
        <end position="704"/>
    </location>
</feature>
<dbReference type="GO" id="GO:0052689">
    <property type="term" value="F:carboxylic ester hydrolase activity"/>
    <property type="evidence" value="ECO:0007669"/>
    <property type="project" value="UniProtKB-ARBA"/>
</dbReference>
<dbReference type="InterPro" id="IPR013736">
    <property type="entry name" value="Xaa-Pro_dipept_C"/>
</dbReference>
<evidence type="ECO:0000256" key="1">
    <source>
        <dbReference type="ARBA" id="ARBA00008645"/>
    </source>
</evidence>
<feature type="compositionally biased region" description="Low complexity" evidence="3">
    <location>
        <begin position="31"/>
        <end position="56"/>
    </location>
</feature>
<dbReference type="Pfam" id="PF02129">
    <property type="entry name" value="Peptidase_S15"/>
    <property type="match status" value="1"/>
</dbReference>
<dbReference type="GO" id="GO:0008239">
    <property type="term" value="F:dipeptidyl-peptidase activity"/>
    <property type="evidence" value="ECO:0007669"/>
    <property type="project" value="InterPro"/>
</dbReference>
<evidence type="ECO:0000256" key="3">
    <source>
        <dbReference type="SAM" id="MobiDB-lite"/>
    </source>
</evidence>
<organism evidence="6 7">
    <name type="scientific">Mycolicibacterium aichiense</name>
    <dbReference type="NCBI Taxonomy" id="1799"/>
    <lineage>
        <taxon>Bacteria</taxon>
        <taxon>Bacillati</taxon>
        <taxon>Actinomycetota</taxon>
        <taxon>Actinomycetes</taxon>
        <taxon>Mycobacteriales</taxon>
        <taxon>Mycobacteriaceae</taxon>
        <taxon>Mycolicibacterium</taxon>
    </lineage>
</organism>
<feature type="compositionally biased region" description="Low complexity" evidence="3">
    <location>
        <begin position="86"/>
        <end position="106"/>
    </location>
</feature>
<dbReference type="RefSeq" id="WP_115318364.1">
    <property type="nucleotide sequence ID" value="NZ_AP022561.1"/>
</dbReference>
<keyword evidence="4" id="KW-0732">Signal</keyword>
<keyword evidence="2" id="KW-0378">Hydrolase</keyword>
<feature type="signal peptide" evidence="4">
    <location>
        <begin position="1"/>
        <end position="24"/>
    </location>
</feature>
<evidence type="ECO:0000256" key="2">
    <source>
        <dbReference type="ARBA" id="ARBA00022801"/>
    </source>
</evidence>
<sequence length="704" mass="72473">MGAGAFVGRIGGLAVALGIGVAIAAGAGQAAAAPAGGSDSSSASAAGPHSSAQHSGVAKSARKATADSGTAATKANSRATVRSLITPRTTATATATRTVTDDPTAPVDSPVTLVLAAASRREAQATTQTQRTVAAATTTAATADVPAIPTPVVAIPQTAPLAFLQHIPVLGPVLFTPIVAFIHQIPVFGDVLHPLFGYPVHPGASPNAAQPRDVKVVSFDGTQIYVHFMPASGLQEGTQAPTIFYGPGLGMPGQTSIDGSVVDGVLTNALGMPSILALRKAGYNVVTWDPRGEYSSGGQLQIDSPDYEARDVSAIISWVASQPEVKLDGQPSDLDPRMGMVGASYGGGIQLVTAATDHRVDAIVPTIAWNSLTSSLYKAQSFKSGWGTLLSTVLVLTLARTNPKIIPATIYGDLTGHLTPADVALLEERGPGLPTDLLSKITAPTLLIEGTVDTLFTLQEANANALALIGNNVDTKVIWFCGGHGLCTNDLFNTGGVLVQKRTLEWLDHYVKEDAAVQTGPQFEWVDQRGQHLSSASYDLTPSDPVLVSSTKTRTLPLVPFLGAGGLFGVVPIGSSRAIDALNYTTPAVTSTTYVVGAPHLSFTYSGTGSGDHLYAQLVDNSTGQVLGNQVTPIKVTLDGTERVADVDLEMVAQTLKPGQKVTLQVFGSSASYRAVGALGSVTVSNLELSLPTVDPSSITVNAA</sequence>
<dbReference type="AlphaFoldDB" id="A0AAD1MFL5"/>
<accession>A0AAD1MFL5</accession>
<dbReference type="InterPro" id="IPR008979">
    <property type="entry name" value="Galactose-bd-like_sf"/>
</dbReference>
<dbReference type="InterPro" id="IPR029058">
    <property type="entry name" value="AB_hydrolase_fold"/>
</dbReference>
<reference evidence="6 7" key="1">
    <citation type="journal article" date="2019" name="Emerg. Microbes Infect.">
        <title>Comprehensive subspecies identification of 175 nontuberculous mycobacteria species based on 7547 genomic profiles.</title>
        <authorList>
            <person name="Matsumoto Y."/>
            <person name="Kinjo T."/>
            <person name="Motooka D."/>
            <person name="Nabeya D."/>
            <person name="Jung N."/>
            <person name="Uechi K."/>
            <person name="Horii T."/>
            <person name="Iida T."/>
            <person name="Fujita J."/>
            <person name="Nakamura S."/>
        </authorList>
    </citation>
    <scope>NUCLEOTIDE SEQUENCE [LARGE SCALE GENOMIC DNA]</scope>
    <source>
        <strain evidence="6 7">JCM 6376</strain>
    </source>
</reference>
<evidence type="ECO:0000256" key="4">
    <source>
        <dbReference type="SAM" id="SignalP"/>
    </source>
</evidence>
<dbReference type="SUPFAM" id="SSF49785">
    <property type="entry name" value="Galactose-binding domain-like"/>
    <property type="match status" value="1"/>
</dbReference>
<dbReference type="InterPro" id="IPR050261">
    <property type="entry name" value="FrsA_esterase"/>
</dbReference>
<dbReference type="EMBL" id="AP022561">
    <property type="protein sequence ID" value="BBX10324.1"/>
    <property type="molecule type" value="Genomic_DNA"/>
</dbReference>
<dbReference type="PANTHER" id="PTHR22946:SF9">
    <property type="entry name" value="POLYKETIDE TRANSFERASE AF380"/>
    <property type="match status" value="1"/>
</dbReference>
<dbReference type="Proteomes" id="UP000467327">
    <property type="component" value="Chromosome"/>
</dbReference>
<name>A0AAD1MFL5_9MYCO</name>
<proteinExistence type="inferred from homology"/>
<evidence type="ECO:0000313" key="7">
    <source>
        <dbReference type="Proteomes" id="UP000467327"/>
    </source>
</evidence>
<keyword evidence="7" id="KW-1185">Reference proteome</keyword>
<dbReference type="SMART" id="SM00939">
    <property type="entry name" value="PepX_C"/>
    <property type="match status" value="1"/>
</dbReference>
<protein>
    <recommendedName>
        <fullName evidence="5">Xaa-Pro dipeptidyl-peptidase C-terminal domain-containing protein</fullName>
    </recommendedName>
</protein>
<dbReference type="Gene3D" id="3.40.50.1820">
    <property type="entry name" value="alpha/beta hydrolase"/>
    <property type="match status" value="1"/>
</dbReference>
<dbReference type="InterPro" id="IPR000383">
    <property type="entry name" value="Xaa-Pro-like_dom"/>
</dbReference>
<dbReference type="PANTHER" id="PTHR22946">
    <property type="entry name" value="DIENELACTONE HYDROLASE DOMAIN-CONTAINING PROTEIN-RELATED"/>
    <property type="match status" value="1"/>
</dbReference>
<comment type="similarity">
    <text evidence="1">Belongs to the AB hydrolase superfamily.</text>
</comment>
<dbReference type="SUPFAM" id="SSF53474">
    <property type="entry name" value="alpha/beta-Hydrolases"/>
    <property type="match status" value="1"/>
</dbReference>
<feature type="domain" description="Xaa-Pro dipeptidyl-peptidase C-terminal" evidence="5">
    <location>
        <begin position="504"/>
        <end position="693"/>
    </location>
</feature>
<gene>
    <name evidence="6" type="ORF">MAIC_51270</name>
</gene>
<feature type="compositionally biased region" description="Polar residues" evidence="3">
    <location>
        <begin position="67"/>
        <end position="80"/>
    </location>
</feature>
<dbReference type="KEGG" id="maic:MAIC_51270"/>